<dbReference type="EMBL" id="WIXE01011261">
    <property type="protein sequence ID" value="KAK5976875.1"/>
    <property type="molecule type" value="Genomic_DNA"/>
</dbReference>
<comment type="caution">
    <text evidence="1">The sequence shown here is derived from an EMBL/GenBank/DDBJ whole genome shotgun (WGS) entry which is preliminary data.</text>
</comment>
<name>A0AAN8FCE2_TRICO</name>
<protein>
    <submittedName>
        <fullName evidence="1">Uncharacterized protein</fullName>
    </submittedName>
</protein>
<gene>
    <name evidence="1" type="ORF">GCK32_021432</name>
</gene>
<accession>A0AAN8FCE2</accession>
<feature type="non-terminal residue" evidence="1">
    <location>
        <position position="1"/>
    </location>
</feature>
<evidence type="ECO:0000313" key="2">
    <source>
        <dbReference type="Proteomes" id="UP001331761"/>
    </source>
</evidence>
<dbReference type="Proteomes" id="UP001331761">
    <property type="component" value="Unassembled WGS sequence"/>
</dbReference>
<feature type="non-terminal residue" evidence="1">
    <location>
        <position position="68"/>
    </location>
</feature>
<keyword evidence="2" id="KW-1185">Reference proteome</keyword>
<proteinExistence type="predicted"/>
<organism evidence="1 2">
    <name type="scientific">Trichostrongylus colubriformis</name>
    <name type="common">Black scour worm</name>
    <dbReference type="NCBI Taxonomy" id="6319"/>
    <lineage>
        <taxon>Eukaryota</taxon>
        <taxon>Metazoa</taxon>
        <taxon>Ecdysozoa</taxon>
        <taxon>Nematoda</taxon>
        <taxon>Chromadorea</taxon>
        <taxon>Rhabditida</taxon>
        <taxon>Rhabditina</taxon>
        <taxon>Rhabditomorpha</taxon>
        <taxon>Strongyloidea</taxon>
        <taxon>Trichostrongylidae</taxon>
        <taxon>Trichostrongylus</taxon>
    </lineage>
</organism>
<sequence length="68" mass="7381">DIFEIVLYPMVNEGFLGVEKGMAEDQSLMMLCCSSVLASQRHSVAQCDGAELVVSEKTSIVSPTGKDW</sequence>
<reference evidence="1 2" key="1">
    <citation type="submission" date="2019-10" db="EMBL/GenBank/DDBJ databases">
        <title>Assembly and Annotation for the nematode Trichostrongylus colubriformis.</title>
        <authorList>
            <person name="Martin J."/>
        </authorList>
    </citation>
    <scope>NUCLEOTIDE SEQUENCE [LARGE SCALE GENOMIC DNA]</scope>
    <source>
        <strain evidence="1">G859</strain>
        <tissue evidence="1">Whole worm</tissue>
    </source>
</reference>
<dbReference type="AlphaFoldDB" id="A0AAN8FCE2"/>
<evidence type="ECO:0000313" key="1">
    <source>
        <dbReference type="EMBL" id="KAK5976875.1"/>
    </source>
</evidence>